<evidence type="ECO:0000256" key="2">
    <source>
        <dbReference type="ARBA" id="ARBA00009592"/>
    </source>
</evidence>
<sequence length="942" mass="105660">MKCLLLCTWTWVLLVLMGSGRSMGCLEEERSALLNIKAAFYPPNGSSFLSWRDNHGDCCDWDSVECDNTTLRVTRLYLNSTPRGEWEEWGWRRIEAVSSPWVIDASLFLPLEELQVLDLSGNSLLGLNGTLHLKKLKGLYLSYNNLQIVPSLYKQTSVEVQNLSFSQLEDVDLEVLDLRTNNLVNDALANIMRITSLKALNISDCGLDASSKLLEGLCRLRNLEDLDISINGFWGPLPSCFCNMTSLRALDVHNNNFSGVIPPSLLSNLKSLEYIELSGNAFEGLLSLASLANNSNLKVFRLLDNHNHLEVNTEDTTWIPSFQLMVFSLSNCVLNKDANGIIPNFLKEQYDLRIVQLSHNEMIGDFPNWLLDNNVKLEQFELINGNLSGAFHLASNLTLVRMWWFDVSANILEGELPFGIGSILPNLIYLNMSNNLLKGRIPPSIGNIKSLETLDLSNNGFMGGIPETLAKYCQSLSMLKLSGNNLQGQMLPRHTNLSSLRFLYLDRNRFTGDISPSILNSSSSLVIFDASDNFLSGALPEWIGDIQSLQVLMMSNNLMRGPLSLSLCKLPHLNHLDLSYNNLGPNIPPCANFTCSMRFLHLANDTFAGHFPLFLSTASSIVILDLRHNALSGEIPNWISSLWNLKVLLLQGNNFEGSIPLGLCLMKNISMLDLSNNNISGKIPSCLKDLTFGNYWANMPGFNSTYAWTWVVRWGLGNYKGRFPLIERTIIVNSYTFMDATVEADFMTKRRLESYKGKILRLMSGMDLSQNNLTGVLPPEFGYFSELRALNLSHNHLTGLVPHTFSNLKNIESLDLSYNSLIGPLPPQLTELYALSDFSVAHNNLSGRTPEPKCQFGTFGEASYEGNPLLCGPPLRSCDDSNQEQGTSPSFYHTKEDDSWREAFLWSFVGSYVVAFIGVVLFLYLNSYYWYVLFKIVRKLIP</sequence>
<dbReference type="FunFam" id="3.80.10.10:FF:000095">
    <property type="entry name" value="LRR receptor-like serine/threonine-protein kinase GSO1"/>
    <property type="match status" value="1"/>
</dbReference>
<dbReference type="InterPro" id="IPR051502">
    <property type="entry name" value="RLP_Defense_Trigger"/>
</dbReference>
<comment type="subcellular location">
    <subcellularLocation>
        <location evidence="1">Cell membrane</location>
        <topology evidence="1">Single-pass type I membrane protein</topology>
    </subcellularLocation>
</comment>
<dbReference type="SUPFAM" id="SSF52058">
    <property type="entry name" value="L domain-like"/>
    <property type="match status" value="2"/>
</dbReference>
<dbReference type="PROSITE" id="PS51450">
    <property type="entry name" value="LRR"/>
    <property type="match status" value="3"/>
</dbReference>
<dbReference type="Pfam" id="PF00560">
    <property type="entry name" value="LRR_1"/>
    <property type="match status" value="7"/>
</dbReference>
<evidence type="ECO:0000256" key="13">
    <source>
        <dbReference type="SAM" id="Phobius"/>
    </source>
</evidence>
<evidence type="ECO:0000256" key="1">
    <source>
        <dbReference type="ARBA" id="ARBA00004251"/>
    </source>
</evidence>
<evidence type="ECO:0000256" key="7">
    <source>
        <dbReference type="ARBA" id="ARBA00022729"/>
    </source>
</evidence>
<evidence type="ECO:0000256" key="12">
    <source>
        <dbReference type="ARBA" id="ARBA00023180"/>
    </source>
</evidence>
<keyword evidence="10 13" id="KW-0472">Membrane</keyword>
<evidence type="ECO:0000256" key="14">
    <source>
        <dbReference type="SAM" id="SignalP"/>
    </source>
</evidence>
<dbReference type="InterPro" id="IPR001611">
    <property type="entry name" value="Leu-rich_rpt"/>
</dbReference>
<dbReference type="Proteomes" id="UP001634007">
    <property type="component" value="Unassembled WGS sequence"/>
</dbReference>
<evidence type="ECO:0000256" key="3">
    <source>
        <dbReference type="ARBA" id="ARBA00022475"/>
    </source>
</evidence>
<keyword evidence="4" id="KW-0597">Phosphoprotein</keyword>
<evidence type="ECO:0000259" key="15">
    <source>
        <dbReference type="Pfam" id="PF08263"/>
    </source>
</evidence>
<dbReference type="Pfam" id="PF08263">
    <property type="entry name" value="LRRNT_2"/>
    <property type="match status" value="1"/>
</dbReference>
<dbReference type="InterPro" id="IPR013210">
    <property type="entry name" value="LRR_N_plant-typ"/>
</dbReference>
<comment type="similarity">
    <text evidence="2">Belongs to the RLP family.</text>
</comment>
<keyword evidence="9 13" id="KW-1133">Transmembrane helix</keyword>
<comment type="caution">
    <text evidence="16">The sequence shown here is derived from an EMBL/GenBank/DDBJ whole genome shotgun (WGS) entry which is preliminary data.</text>
</comment>
<dbReference type="FunFam" id="3.80.10.10:FF:000383">
    <property type="entry name" value="Leucine-rich repeat receptor protein kinase EMS1"/>
    <property type="match status" value="1"/>
</dbReference>
<dbReference type="EMBL" id="JBJKBG010000003">
    <property type="protein sequence ID" value="KAL3747767.1"/>
    <property type="molecule type" value="Genomic_DNA"/>
</dbReference>
<feature type="transmembrane region" description="Helical" evidence="13">
    <location>
        <begin position="903"/>
        <end position="925"/>
    </location>
</feature>
<organism evidence="16 17">
    <name type="scientific">Eucalyptus globulus</name>
    <name type="common">Tasmanian blue gum</name>
    <dbReference type="NCBI Taxonomy" id="34317"/>
    <lineage>
        <taxon>Eukaryota</taxon>
        <taxon>Viridiplantae</taxon>
        <taxon>Streptophyta</taxon>
        <taxon>Embryophyta</taxon>
        <taxon>Tracheophyta</taxon>
        <taxon>Spermatophyta</taxon>
        <taxon>Magnoliopsida</taxon>
        <taxon>eudicotyledons</taxon>
        <taxon>Gunneridae</taxon>
        <taxon>Pentapetalae</taxon>
        <taxon>rosids</taxon>
        <taxon>malvids</taxon>
        <taxon>Myrtales</taxon>
        <taxon>Myrtaceae</taxon>
        <taxon>Myrtoideae</taxon>
        <taxon>Eucalypteae</taxon>
        <taxon>Eucalyptus</taxon>
    </lineage>
</organism>
<evidence type="ECO:0000256" key="5">
    <source>
        <dbReference type="ARBA" id="ARBA00022614"/>
    </source>
</evidence>
<name>A0ABD3L899_EUCGL</name>
<dbReference type="Pfam" id="PF13855">
    <property type="entry name" value="LRR_8"/>
    <property type="match status" value="2"/>
</dbReference>
<feature type="domain" description="Leucine-rich repeat-containing N-terminal plant-type" evidence="15">
    <location>
        <begin position="27"/>
        <end position="67"/>
    </location>
</feature>
<dbReference type="InterPro" id="IPR003591">
    <property type="entry name" value="Leu-rich_rpt_typical-subtyp"/>
</dbReference>
<gene>
    <name evidence="16" type="ORF">ACJRO7_016557</name>
</gene>
<feature type="signal peptide" evidence="14">
    <location>
        <begin position="1"/>
        <end position="22"/>
    </location>
</feature>
<evidence type="ECO:0000256" key="9">
    <source>
        <dbReference type="ARBA" id="ARBA00022989"/>
    </source>
</evidence>
<evidence type="ECO:0000256" key="8">
    <source>
        <dbReference type="ARBA" id="ARBA00022737"/>
    </source>
</evidence>
<dbReference type="AlphaFoldDB" id="A0ABD3L899"/>
<dbReference type="InterPro" id="IPR032675">
    <property type="entry name" value="LRR_dom_sf"/>
</dbReference>
<evidence type="ECO:0000256" key="10">
    <source>
        <dbReference type="ARBA" id="ARBA00023136"/>
    </source>
</evidence>
<keyword evidence="6 13" id="KW-0812">Transmembrane</keyword>
<keyword evidence="8" id="KW-0677">Repeat</keyword>
<evidence type="ECO:0000256" key="6">
    <source>
        <dbReference type="ARBA" id="ARBA00022692"/>
    </source>
</evidence>
<keyword evidence="17" id="KW-1185">Reference proteome</keyword>
<evidence type="ECO:0000256" key="4">
    <source>
        <dbReference type="ARBA" id="ARBA00022553"/>
    </source>
</evidence>
<dbReference type="SMART" id="SM00369">
    <property type="entry name" value="LRR_TYP"/>
    <property type="match status" value="10"/>
</dbReference>
<protein>
    <recommendedName>
        <fullName evidence="15">Leucine-rich repeat-containing N-terminal plant-type domain-containing protein</fullName>
    </recommendedName>
</protein>
<reference evidence="16 17" key="1">
    <citation type="submission" date="2024-11" db="EMBL/GenBank/DDBJ databases">
        <title>Chromosome-level genome assembly of Eucalyptus globulus Labill. provides insights into its genome evolution.</title>
        <authorList>
            <person name="Li X."/>
        </authorList>
    </citation>
    <scope>NUCLEOTIDE SEQUENCE [LARGE SCALE GENOMIC DNA]</scope>
    <source>
        <strain evidence="16">CL2024</strain>
        <tissue evidence="16">Fresh tender leaves</tissue>
    </source>
</reference>
<evidence type="ECO:0000313" key="16">
    <source>
        <dbReference type="EMBL" id="KAL3747767.1"/>
    </source>
</evidence>
<feature type="chain" id="PRO_5044855173" description="Leucine-rich repeat-containing N-terminal plant-type domain-containing protein" evidence="14">
    <location>
        <begin position="23"/>
        <end position="942"/>
    </location>
</feature>
<dbReference type="PRINTS" id="PR00019">
    <property type="entry name" value="LEURICHRPT"/>
</dbReference>
<dbReference type="FunFam" id="3.80.10.10:FF:000041">
    <property type="entry name" value="LRR receptor-like serine/threonine-protein kinase ERECTA"/>
    <property type="match status" value="1"/>
</dbReference>
<evidence type="ECO:0000256" key="11">
    <source>
        <dbReference type="ARBA" id="ARBA00023170"/>
    </source>
</evidence>
<keyword evidence="12" id="KW-0325">Glycoprotein</keyword>
<keyword evidence="7 14" id="KW-0732">Signal</keyword>
<evidence type="ECO:0000313" key="17">
    <source>
        <dbReference type="Proteomes" id="UP001634007"/>
    </source>
</evidence>
<accession>A0ABD3L899</accession>
<dbReference type="GO" id="GO:0005886">
    <property type="term" value="C:plasma membrane"/>
    <property type="evidence" value="ECO:0007669"/>
    <property type="project" value="UniProtKB-SubCell"/>
</dbReference>
<dbReference type="PANTHER" id="PTHR48062">
    <property type="entry name" value="RECEPTOR-LIKE PROTEIN 14"/>
    <property type="match status" value="1"/>
</dbReference>
<keyword evidence="11" id="KW-0675">Receptor</keyword>
<keyword evidence="3" id="KW-1003">Cell membrane</keyword>
<dbReference type="SUPFAM" id="SSF52047">
    <property type="entry name" value="RNI-like"/>
    <property type="match status" value="1"/>
</dbReference>
<dbReference type="Gene3D" id="3.80.10.10">
    <property type="entry name" value="Ribonuclease Inhibitor"/>
    <property type="match status" value="5"/>
</dbReference>
<dbReference type="PANTHER" id="PTHR48062:SF21">
    <property type="entry name" value="RECEPTOR-LIKE PROTEIN 12"/>
    <property type="match status" value="1"/>
</dbReference>
<proteinExistence type="inferred from homology"/>
<keyword evidence="5" id="KW-0433">Leucine-rich repeat</keyword>